<dbReference type="PANTHER" id="PTHR30305">
    <property type="entry name" value="PROTEIN YJDM-RELATED"/>
    <property type="match status" value="1"/>
</dbReference>
<dbReference type="InterPro" id="IPR013988">
    <property type="entry name" value="YjdM_C"/>
</dbReference>
<dbReference type="SMART" id="SM00782">
    <property type="entry name" value="PhnA_Zn_Ribbon"/>
    <property type="match status" value="1"/>
</dbReference>
<reference evidence="2 3" key="1">
    <citation type="submission" date="2016-01" db="EMBL/GenBank/DDBJ databases">
        <title>The draft genome sequence of Aquimarina sp. RZW4-3-2.</title>
        <authorList>
            <person name="Wang Y."/>
        </authorList>
    </citation>
    <scope>NUCLEOTIDE SEQUENCE [LARGE SCALE GENOMIC DNA]</scope>
    <source>
        <strain evidence="2 3">RZW4-3-2</strain>
    </source>
</reference>
<accession>A0A163C813</accession>
<dbReference type="InterPro" id="IPR013991">
    <property type="entry name" value="PhnaA_N_proteobac"/>
</dbReference>
<dbReference type="AlphaFoldDB" id="A0A163C813"/>
<evidence type="ECO:0000313" key="2">
    <source>
        <dbReference type="EMBL" id="KZS42141.1"/>
    </source>
</evidence>
<keyword evidence="3" id="KW-1185">Reference proteome</keyword>
<dbReference type="Pfam" id="PF03831">
    <property type="entry name" value="YjdM"/>
    <property type="match status" value="1"/>
</dbReference>
<evidence type="ECO:0000313" key="3">
    <source>
        <dbReference type="Proteomes" id="UP000076715"/>
    </source>
</evidence>
<gene>
    <name evidence="2" type="ORF">AWE51_01480</name>
</gene>
<dbReference type="PANTHER" id="PTHR30305:SF3">
    <property type="entry name" value="PROTEIN YJDM"/>
    <property type="match status" value="1"/>
</dbReference>
<dbReference type="Proteomes" id="UP000076715">
    <property type="component" value="Unassembled WGS sequence"/>
</dbReference>
<dbReference type="OrthoDB" id="9810131at2"/>
<dbReference type="Gene3D" id="2.30.30.40">
    <property type="entry name" value="SH3 Domains"/>
    <property type="match status" value="1"/>
</dbReference>
<dbReference type="SUPFAM" id="SSF82057">
    <property type="entry name" value="Prokaryotic SH3-related domain"/>
    <property type="match status" value="1"/>
</dbReference>
<dbReference type="RefSeq" id="WP_066309324.1">
    <property type="nucleotide sequence ID" value="NZ_LQRT01000002.1"/>
</dbReference>
<organism evidence="2 3">
    <name type="scientific">Aquimarina aggregata</name>
    <dbReference type="NCBI Taxonomy" id="1642818"/>
    <lineage>
        <taxon>Bacteria</taxon>
        <taxon>Pseudomonadati</taxon>
        <taxon>Bacteroidota</taxon>
        <taxon>Flavobacteriia</taxon>
        <taxon>Flavobacteriales</taxon>
        <taxon>Flavobacteriaceae</taxon>
        <taxon>Aquimarina</taxon>
    </lineage>
</organism>
<proteinExistence type="predicted"/>
<comment type="caution">
    <text evidence="2">The sequence shown here is derived from an EMBL/GenBank/DDBJ whole genome shotgun (WGS) entry which is preliminary data.</text>
</comment>
<evidence type="ECO:0000259" key="1">
    <source>
        <dbReference type="SMART" id="SM00782"/>
    </source>
</evidence>
<protein>
    <submittedName>
        <fullName evidence="2">PhnA protein</fullName>
    </submittedName>
</protein>
<feature type="domain" description="PhnA protein N-terminal proteobacterial" evidence="1">
    <location>
        <begin position="6"/>
        <end position="52"/>
    </location>
</feature>
<dbReference type="EMBL" id="LQRT01000002">
    <property type="protein sequence ID" value="KZS42141.1"/>
    <property type="molecule type" value="Genomic_DNA"/>
</dbReference>
<name>A0A163C813_9FLAO</name>
<sequence length="192" mass="21433">MNLERELQKRSGSVCELSGVTENLKIYEVPKSPGTGLDAHILISQTCIEQIEDPDEVDPNHWRCLNDSMWSEVPAVQVMAWRMLNRLRAESWPQDLLDMMYLDDDTLAWAKATGDGDDDNDTIKHIDANGAVLQAGDSVVLIKDLNVKGANFTAKRGTAVRNISLVHDNPEHIEGRVSGQHIVILTKYVKKS</sequence>